<dbReference type="InParanoid" id="A0A4S2N3G9"/>
<accession>A0A4S2N3G9</accession>
<dbReference type="AlphaFoldDB" id="A0A4S2N3G9"/>
<feature type="compositionally biased region" description="Basic and acidic residues" evidence="1">
    <location>
        <begin position="232"/>
        <end position="243"/>
    </location>
</feature>
<feature type="region of interest" description="Disordered" evidence="1">
    <location>
        <begin position="230"/>
        <end position="272"/>
    </location>
</feature>
<feature type="region of interest" description="Disordered" evidence="1">
    <location>
        <begin position="51"/>
        <end position="150"/>
    </location>
</feature>
<keyword evidence="3" id="KW-1185">Reference proteome</keyword>
<sequence length="272" mass="30805">MSSGLFHNPSITFDTTEYQVPMDTWYFNTDDSPLPLKPSIKPEYVYDTDDLNNFSDGKNIETNNMKHGDDYGDDYYTPTPHQKTSKRKPAHTYSPSPAAKQSKLTTFYSPTKLKPQTKGKGKASTAKASNTKTPAKPRAKAASSQSSTKFTKEEISDLFDMLTDTVESVMWKEIVETLNTRVYGLDKQKMVLNIQGNYESSAGTFEQANRATPTQTPKDSKAMRANLLPEQNRMRDQFREPKAQDIINLETKRPMQSLSDKRSNIKYPNSIE</sequence>
<gene>
    <name evidence="2" type="ORF">EX30DRAFT_346389</name>
</gene>
<evidence type="ECO:0000256" key="1">
    <source>
        <dbReference type="SAM" id="MobiDB-lite"/>
    </source>
</evidence>
<proteinExistence type="predicted"/>
<name>A0A4S2N3G9_9PEZI</name>
<protein>
    <submittedName>
        <fullName evidence="2">Uncharacterized protein</fullName>
    </submittedName>
</protein>
<feature type="compositionally biased region" description="Polar residues" evidence="1">
    <location>
        <begin position="51"/>
        <end position="63"/>
    </location>
</feature>
<reference evidence="2 3" key="1">
    <citation type="submission" date="2019-04" db="EMBL/GenBank/DDBJ databases">
        <title>Comparative genomics and transcriptomics to analyze fruiting body development in filamentous ascomycetes.</title>
        <authorList>
            <consortium name="DOE Joint Genome Institute"/>
            <person name="Lutkenhaus R."/>
            <person name="Traeger S."/>
            <person name="Breuer J."/>
            <person name="Kuo A."/>
            <person name="Lipzen A."/>
            <person name="Pangilinan J."/>
            <person name="Dilworth D."/>
            <person name="Sandor L."/>
            <person name="Poggeler S."/>
            <person name="Barry K."/>
            <person name="Grigoriev I.V."/>
            <person name="Nowrousian M."/>
        </authorList>
    </citation>
    <scope>NUCLEOTIDE SEQUENCE [LARGE SCALE GENOMIC DNA]</scope>
    <source>
        <strain evidence="2 3">CBS 389.68</strain>
    </source>
</reference>
<dbReference type="Proteomes" id="UP000298138">
    <property type="component" value="Unassembled WGS sequence"/>
</dbReference>
<evidence type="ECO:0000313" key="3">
    <source>
        <dbReference type="Proteomes" id="UP000298138"/>
    </source>
</evidence>
<evidence type="ECO:0000313" key="2">
    <source>
        <dbReference type="EMBL" id="TGZ83623.1"/>
    </source>
</evidence>
<dbReference type="EMBL" id="ML220113">
    <property type="protein sequence ID" value="TGZ83623.1"/>
    <property type="molecule type" value="Genomic_DNA"/>
</dbReference>
<organism evidence="2 3">
    <name type="scientific">Ascodesmis nigricans</name>
    <dbReference type="NCBI Taxonomy" id="341454"/>
    <lineage>
        <taxon>Eukaryota</taxon>
        <taxon>Fungi</taxon>
        <taxon>Dikarya</taxon>
        <taxon>Ascomycota</taxon>
        <taxon>Pezizomycotina</taxon>
        <taxon>Pezizomycetes</taxon>
        <taxon>Pezizales</taxon>
        <taxon>Ascodesmidaceae</taxon>
        <taxon>Ascodesmis</taxon>
    </lineage>
</organism>
<feature type="compositionally biased region" description="Low complexity" evidence="1">
    <location>
        <begin position="122"/>
        <end position="147"/>
    </location>
</feature>